<evidence type="ECO:0000256" key="8">
    <source>
        <dbReference type="ARBA" id="ARBA00022902"/>
    </source>
</evidence>
<name>A0A7N6BFX6_ANATE</name>
<evidence type="ECO:0000313" key="17">
    <source>
        <dbReference type="Ensembl" id="ENSATEP00000061768.2"/>
    </source>
</evidence>
<dbReference type="SUPFAM" id="SSF101912">
    <property type="entry name" value="Sema domain"/>
    <property type="match status" value="1"/>
</dbReference>
<evidence type="ECO:0000256" key="6">
    <source>
        <dbReference type="ARBA" id="ARBA00022729"/>
    </source>
</evidence>
<organism evidence="17 18">
    <name type="scientific">Anabas testudineus</name>
    <name type="common">Climbing perch</name>
    <name type="synonym">Anthias testudineus</name>
    <dbReference type="NCBI Taxonomy" id="64144"/>
    <lineage>
        <taxon>Eukaryota</taxon>
        <taxon>Metazoa</taxon>
        <taxon>Chordata</taxon>
        <taxon>Craniata</taxon>
        <taxon>Vertebrata</taxon>
        <taxon>Euteleostomi</taxon>
        <taxon>Actinopterygii</taxon>
        <taxon>Neopterygii</taxon>
        <taxon>Teleostei</taxon>
        <taxon>Neoteleostei</taxon>
        <taxon>Acanthomorphata</taxon>
        <taxon>Anabantaria</taxon>
        <taxon>Anabantiformes</taxon>
        <taxon>Anabantoidei</taxon>
        <taxon>Anabantidae</taxon>
        <taxon>Anabas</taxon>
    </lineage>
</organism>
<sequence>MTTMAPPLTFLLLLLQLADGSFPEEPSPLSYVPVEVVRRYPVFLGRPHRSAQRQELHIQTVLQVNRTLYIGARDDLYRVELDNMAGDEMFYSKKRTWESNKNDIRVCRMKGKHEGECRNFIKVLLSQHGGLFVCGTNAFNPLCANYTRDTLELVAEPISGMARCPYDPRHANVALFADGSLFTGTVTDFLAIDAVIYRSLGDSPALRTVKHDSKWFREPYFVSAMEWGPHIYFFFREMAMEFHHLEKVMVSRVARVCKADLGGSQRVLEKQWTTFLKARLNCSVPGDSHFYFNLLHATSNIIHMQGRDVILGLFSTPPNSIPGSAVCVFDMQQLAHVFEGRFKEQKSPESIWTPVPDEAVPKPRPGGCAVQGSRFSSSNTLPDEVLNFVKTHPLMDETVPLLGHRPWVVKTMGRYQLTTMVVDTEAGPHKNRTVLFLGSTRGTILKFLMVPSGDSVSHSSVFLEEVEGFNPEKCGEDSPQARQLLSLTLDRTSHTLLLAFPSCLVRVPTSRCHLHSRCMKSCLASRDPYCGWTRGSVCSFLRPGTRLLIEPESLVSLNLLVASAVSAFTIGAALSGLAVCWIMAHKPANHRHGNTSQSSIQRRDRGLLGNNGGMGGSVLSVTRQGGGERPCSQGGETLFVMPNGWVKSGELDPGFLPTPEHTPQQKRRGLRSVGLGSPSPLRKSAGEYVYPMTPQDSPERRRVVSAPSAPMEYGEPLPLRWPPQEGYILSSHGMVPVPLPPPSMPTPSSQAYVSQQHTPGLSRALLRGALERGELGELVDLSQLMSKKNCSDRTQAGQ</sequence>
<evidence type="ECO:0000256" key="15">
    <source>
        <dbReference type="SAM" id="SignalP"/>
    </source>
</evidence>
<feature type="region of interest" description="Disordered" evidence="14">
    <location>
        <begin position="657"/>
        <end position="702"/>
    </location>
</feature>
<dbReference type="Gene3D" id="2.130.10.10">
    <property type="entry name" value="YVTN repeat-like/Quinoprotein amine dehydrogenase"/>
    <property type="match status" value="1"/>
</dbReference>
<comment type="similarity">
    <text evidence="2">Belongs to the semaphorin family.</text>
</comment>
<dbReference type="Gene3D" id="3.30.1680.10">
    <property type="entry name" value="ligand-binding face of the semaphorins, domain 2"/>
    <property type="match status" value="1"/>
</dbReference>
<keyword evidence="5" id="KW-0812">Transmembrane</keyword>
<evidence type="ECO:0000256" key="7">
    <source>
        <dbReference type="ARBA" id="ARBA00022782"/>
    </source>
</evidence>
<keyword evidence="7" id="KW-0221">Differentiation</keyword>
<reference evidence="17" key="3">
    <citation type="submission" date="2025-09" db="UniProtKB">
        <authorList>
            <consortium name="Ensembl"/>
        </authorList>
    </citation>
    <scope>IDENTIFICATION</scope>
</reference>
<dbReference type="Proteomes" id="UP000265040">
    <property type="component" value="Chromosome 17"/>
</dbReference>
<dbReference type="InterPro" id="IPR027231">
    <property type="entry name" value="Semaphorin"/>
</dbReference>
<keyword evidence="18" id="KW-1185">Reference proteome</keyword>
<feature type="domain" description="Sema" evidence="16">
    <location>
        <begin position="26"/>
        <end position="509"/>
    </location>
</feature>
<evidence type="ECO:0000256" key="5">
    <source>
        <dbReference type="ARBA" id="ARBA00022692"/>
    </source>
</evidence>
<protein>
    <recommendedName>
        <fullName evidence="16">Sema domain-containing protein</fullName>
    </recommendedName>
</protein>
<keyword evidence="4" id="KW-1003">Cell membrane</keyword>
<dbReference type="GO" id="GO:0030335">
    <property type="term" value="P:positive regulation of cell migration"/>
    <property type="evidence" value="ECO:0007669"/>
    <property type="project" value="TreeGrafter"/>
</dbReference>
<dbReference type="CDD" id="cd11267">
    <property type="entry name" value="Sema_6B"/>
    <property type="match status" value="1"/>
</dbReference>
<dbReference type="GeneTree" id="ENSGT00940000159170"/>
<evidence type="ECO:0000256" key="2">
    <source>
        <dbReference type="ARBA" id="ARBA00009492"/>
    </source>
</evidence>
<dbReference type="InterPro" id="IPR036352">
    <property type="entry name" value="Semap_dom_sf"/>
</dbReference>
<dbReference type="GO" id="GO:0045499">
    <property type="term" value="F:chemorepellent activity"/>
    <property type="evidence" value="ECO:0007669"/>
    <property type="project" value="TreeGrafter"/>
</dbReference>
<dbReference type="SUPFAM" id="SSF103575">
    <property type="entry name" value="Plexin repeat"/>
    <property type="match status" value="1"/>
</dbReference>
<keyword evidence="8" id="KW-0524">Neurogenesis</keyword>
<dbReference type="PANTHER" id="PTHR11036:SF130">
    <property type="entry name" value="SEMA DOMAIN, TRANSMEMBRANE DOMAIN (TM), AND CYTOPLASMIC DOMAIN, (SEMAPHORIN) 6BA"/>
    <property type="match status" value="1"/>
</dbReference>
<comment type="caution">
    <text evidence="13">Lacks conserved residue(s) required for the propagation of feature annotation.</text>
</comment>
<dbReference type="GO" id="GO:0007411">
    <property type="term" value="P:axon guidance"/>
    <property type="evidence" value="ECO:0007669"/>
    <property type="project" value="TreeGrafter"/>
</dbReference>
<reference evidence="17" key="1">
    <citation type="submission" date="2021-04" db="EMBL/GenBank/DDBJ databases">
        <authorList>
            <consortium name="Wellcome Sanger Institute Data Sharing"/>
        </authorList>
    </citation>
    <scope>NUCLEOTIDE SEQUENCE [LARGE SCALE GENOMIC DNA]</scope>
</reference>
<evidence type="ECO:0000256" key="13">
    <source>
        <dbReference type="PROSITE-ProRule" id="PRU00352"/>
    </source>
</evidence>
<keyword evidence="12" id="KW-0325">Glycoprotein</keyword>
<evidence type="ECO:0000256" key="11">
    <source>
        <dbReference type="ARBA" id="ARBA00023157"/>
    </source>
</evidence>
<dbReference type="PROSITE" id="PS51004">
    <property type="entry name" value="SEMA"/>
    <property type="match status" value="1"/>
</dbReference>
<dbReference type="InterPro" id="IPR015943">
    <property type="entry name" value="WD40/YVTN_repeat-like_dom_sf"/>
</dbReference>
<proteinExistence type="inferred from homology"/>
<evidence type="ECO:0000256" key="4">
    <source>
        <dbReference type="ARBA" id="ARBA00022475"/>
    </source>
</evidence>
<evidence type="ECO:0000256" key="12">
    <source>
        <dbReference type="ARBA" id="ARBA00023180"/>
    </source>
</evidence>
<dbReference type="AlphaFoldDB" id="A0A7N6BFX6"/>
<dbReference type="Pfam" id="PF01403">
    <property type="entry name" value="Sema"/>
    <property type="match status" value="1"/>
</dbReference>
<dbReference type="PANTHER" id="PTHR11036">
    <property type="entry name" value="SEMAPHORIN"/>
    <property type="match status" value="1"/>
</dbReference>
<evidence type="ECO:0000313" key="18">
    <source>
        <dbReference type="Proteomes" id="UP000265040"/>
    </source>
</evidence>
<dbReference type="SMART" id="SM00630">
    <property type="entry name" value="Sema"/>
    <property type="match status" value="1"/>
</dbReference>
<keyword evidence="9" id="KW-1133">Transmembrane helix</keyword>
<keyword evidence="11" id="KW-1015">Disulfide bond</keyword>
<feature type="chain" id="PRO_5043310632" description="Sema domain-containing protein" evidence="15">
    <location>
        <begin position="21"/>
        <end position="798"/>
    </location>
</feature>
<dbReference type="GO" id="GO:0005886">
    <property type="term" value="C:plasma membrane"/>
    <property type="evidence" value="ECO:0007669"/>
    <property type="project" value="UniProtKB-SubCell"/>
</dbReference>
<evidence type="ECO:0000256" key="10">
    <source>
        <dbReference type="ARBA" id="ARBA00023136"/>
    </source>
</evidence>
<feature type="signal peptide" evidence="15">
    <location>
        <begin position="1"/>
        <end position="20"/>
    </location>
</feature>
<comment type="subcellular location">
    <subcellularLocation>
        <location evidence="1">Cell membrane</location>
        <topology evidence="1">Single-pass type I membrane protein</topology>
    </subcellularLocation>
</comment>
<keyword evidence="6 15" id="KW-0732">Signal</keyword>
<evidence type="ECO:0000256" key="14">
    <source>
        <dbReference type="SAM" id="MobiDB-lite"/>
    </source>
</evidence>
<dbReference type="GO" id="GO:0071526">
    <property type="term" value="P:semaphorin-plexin signaling pathway"/>
    <property type="evidence" value="ECO:0007669"/>
    <property type="project" value="TreeGrafter"/>
</dbReference>
<accession>A0A7N6BFX6</accession>
<dbReference type="Ensembl" id="ENSATET00000069786.2">
    <property type="protein sequence ID" value="ENSATEP00000061768.2"/>
    <property type="gene ID" value="ENSATEG00000016213.3"/>
</dbReference>
<evidence type="ECO:0000259" key="16">
    <source>
        <dbReference type="PROSITE" id="PS51004"/>
    </source>
</evidence>
<evidence type="ECO:0000256" key="9">
    <source>
        <dbReference type="ARBA" id="ARBA00022989"/>
    </source>
</evidence>
<evidence type="ECO:0000256" key="3">
    <source>
        <dbReference type="ARBA" id="ARBA00022473"/>
    </source>
</evidence>
<dbReference type="GO" id="GO:0001755">
    <property type="term" value="P:neural crest cell migration"/>
    <property type="evidence" value="ECO:0007669"/>
    <property type="project" value="TreeGrafter"/>
</dbReference>
<reference evidence="17" key="2">
    <citation type="submission" date="2025-08" db="UniProtKB">
        <authorList>
            <consortium name="Ensembl"/>
        </authorList>
    </citation>
    <scope>IDENTIFICATION</scope>
</reference>
<evidence type="ECO:0000256" key="1">
    <source>
        <dbReference type="ARBA" id="ARBA00004251"/>
    </source>
</evidence>
<dbReference type="GO" id="GO:0030215">
    <property type="term" value="F:semaphorin receptor binding"/>
    <property type="evidence" value="ECO:0007669"/>
    <property type="project" value="InterPro"/>
</dbReference>
<dbReference type="FunFam" id="2.130.10.10:FF:000028">
    <property type="entry name" value="semaphorin-6A isoform X1"/>
    <property type="match status" value="1"/>
</dbReference>
<keyword evidence="10" id="KW-0472">Membrane</keyword>
<dbReference type="InterPro" id="IPR001627">
    <property type="entry name" value="Semap_dom"/>
</dbReference>
<keyword evidence="3" id="KW-0217">Developmental protein</keyword>